<dbReference type="GO" id="GO:0005549">
    <property type="term" value="F:odorant binding"/>
    <property type="evidence" value="ECO:0007669"/>
    <property type="project" value="InterPro"/>
</dbReference>
<evidence type="ECO:0000256" key="2">
    <source>
        <dbReference type="ARBA" id="ARBA00008098"/>
    </source>
</evidence>
<comment type="subcellular location">
    <subcellularLocation>
        <location evidence="1">Secreted</location>
    </subcellularLocation>
</comment>
<dbReference type="PANTHER" id="PTHR11857">
    <property type="entry name" value="ODORANT BINDING PROTEIN-RELATED"/>
    <property type="match status" value="1"/>
</dbReference>
<name>A0A9P0FDN5_BRAAE</name>
<evidence type="ECO:0000256" key="4">
    <source>
        <dbReference type="ARBA" id="ARBA00022729"/>
    </source>
</evidence>
<dbReference type="Proteomes" id="UP001154078">
    <property type="component" value="Chromosome 2"/>
</dbReference>
<dbReference type="PANTHER" id="PTHR11857:SF43">
    <property type="entry name" value="GEO07291P1-RELATED"/>
    <property type="match status" value="1"/>
</dbReference>
<proteinExistence type="inferred from homology"/>
<evidence type="ECO:0000313" key="7">
    <source>
        <dbReference type="Proteomes" id="UP001154078"/>
    </source>
</evidence>
<dbReference type="InterPro" id="IPR036728">
    <property type="entry name" value="PBP_GOBP_sf"/>
</dbReference>
<evidence type="ECO:0000313" key="6">
    <source>
        <dbReference type="EMBL" id="CAH0551619.1"/>
    </source>
</evidence>
<keyword evidence="4 5" id="KW-0732">Signal</keyword>
<evidence type="ECO:0000256" key="1">
    <source>
        <dbReference type="ARBA" id="ARBA00004613"/>
    </source>
</evidence>
<dbReference type="CDD" id="cd23992">
    <property type="entry name" value="PBP_GOBP"/>
    <property type="match status" value="2"/>
</dbReference>
<dbReference type="GO" id="GO:0007608">
    <property type="term" value="P:sensory perception of smell"/>
    <property type="evidence" value="ECO:0007669"/>
    <property type="project" value="TreeGrafter"/>
</dbReference>
<feature type="chain" id="PRO_5040236153" evidence="5">
    <location>
        <begin position="18"/>
        <end position="252"/>
    </location>
</feature>
<dbReference type="SUPFAM" id="SSF47565">
    <property type="entry name" value="Insect pheromone/odorant-binding proteins"/>
    <property type="match status" value="2"/>
</dbReference>
<accession>A0A9P0FDN5</accession>
<dbReference type="Gene3D" id="1.10.238.20">
    <property type="entry name" value="Pheromone/general odorant binding protein domain"/>
    <property type="match status" value="2"/>
</dbReference>
<dbReference type="EMBL" id="OV121133">
    <property type="protein sequence ID" value="CAH0551619.1"/>
    <property type="molecule type" value="Genomic_DNA"/>
</dbReference>
<evidence type="ECO:0000256" key="5">
    <source>
        <dbReference type="SAM" id="SignalP"/>
    </source>
</evidence>
<keyword evidence="3" id="KW-0964">Secreted</keyword>
<sequence length="252" mass="28490">MKFSLVFVAVAIVAVQAGKLTDEQKQKLASYYKDCKESSGVEQISIDDAKAGKYREDPKAKAFFYCVSKKMGLQNEAGEIQKDVFLMKVTNFLENEEEAKAIVEKCNKQEATPEQTTYSLMKCCYENSKEHVNSKPIKEVNTIPSFNKKCKEDSGVDQTLIDKAKEGIFSDEIKFKSFVYCVSKKVGLQNITGEIEKLIAIENLIEILGDKDLAADLTKKCAKHRSSPEETAYQTFKCIYEKNPKHKVVFIE</sequence>
<comment type="similarity">
    <text evidence="2">Belongs to the PBP/GOBP family.</text>
</comment>
<gene>
    <name evidence="6" type="ORF">MELIAE_LOCUS4185</name>
</gene>
<dbReference type="AlphaFoldDB" id="A0A9P0FDN5"/>
<evidence type="ECO:0000256" key="3">
    <source>
        <dbReference type="ARBA" id="ARBA00022525"/>
    </source>
</evidence>
<organism evidence="6 7">
    <name type="scientific">Brassicogethes aeneus</name>
    <name type="common">Rape pollen beetle</name>
    <name type="synonym">Meligethes aeneus</name>
    <dbReference type="NCBI Taxonomy" id="1431903"/>
    <lineage>
        <taxon>Eukaryota</taxon>
        <taxon>Metazoa</taxon>
        <taxon>Ecdysozoa</taxon>
        <taxon>Arthropoda</taxon>
        <taxon>Hexapoda</taxon>
        <taxon>Insecta</taxon>
        <taxon>Pterygota</taxon>
        <taxon>Neoptera</taxon>
        <taxon>Endopterygota</taxon>
        <taxon>Coleoptera</taxon>
        <taxon>Polyphaga</taxon>
        <taxon>Cucujiformia</taxon>
        <taxon>Nitidulidae</taxon>
        <taxon>Meligethinae</taxon>
        <taxon>Brassicogethes</taxon>
    </lineage>
</organism>
<dbReference type="SMART" id="SM00708">
    <property type="entry name" value="PhBP"/>
    <property type="match status" value="2"/>
</dbReference>
<dbReference type="Pfam" id="PF01395">
    <property type="entry name" value="PBP_GOBP"/>
    <property type="match status" value="2"/>
</dbReference>
<feature type="signal peptide" evidence="5">
    <location>
        <begin position="1"/>
        <end position="17"/>
    </location>
</feature>
<keyword evidence="7" id="KW-1185">Reference proteome</keyword>
<dbReference type="OrthoDB" id="8194670at2759"/>
<dbReference type="GO" id="GO:0005615">
    <property type="term" value="C:extracellular space"/>
    <property type="evidence" value="ECO:0007669"/>
    <property type="project" value="TreeGrafter"/>
</dbReference>
<reference evidence="6" key="1">
    <citation type="submission" date="2021-12" db="EMBL/GenBank/DDBJ databases">
        <authorList>
            <person name="King R."/>
        </authorList>
    </citation>
    <scope>NUCLEOTIDE SEQUENCE</scope>
</reference>
<dbReference type="InterPro" id="IPR006170">
    <property type="entry name" value="PBP/GOBP"/>
</dbReference>
<protein>
    <submittedName>
        <fullName evidence="6">Uncharacterized protein</fullName>
    </submittedName>
</protein>